<organism evidence="9 10">
    <name type="scientific">Uliginosibacterium flavum</name>
    <dbReference type="NCBI Taxonomy" id="1396831"/>
    <lineage>
        <taxon>Bacteria</taxon>
        <taxon>Pseudomonadati</taxon>
        <taxon>Pseudomonadota</taxon>
        <taxon>Betaproteobacteria</taxon>
        <taxon>Rhodocyclales</taxon>
        <taxon>Zoogloeaceae</taxon>
        <taxon>Uliginosibacterium</taxon>
    </lineage>
</organism>
<dbReference type="PANTHER" id="PTHR36115">
    <property type="entry name" value="PROLINE-RICH ANTIGEN HOMOLOG-RELATED"/>
    <property type="match status" value="1"/>
</dbReference>
<feature type="transmembrane region" description="Helical" evidence="7">
    <location>
        <begin position="32"/>
        <end position="55"/>
    </location>
</feature>
<accession>A0ABV2TPG3</accession>
<keyword evidence="2" id="KW-1003">Cell membrane</keyword>
<dbReference type="Pfam" id="PF06271">
    <property type="entry name" value="RDD"/>
    <property type="match status" value="1"/>
</dbReference>
<evidence type="ECO:0000313" key="9">
    <source>
        <dbReference type="EMBL" id="MET7015809.1"/>
    </source>
</evidence>
<evidence type="ECO:0000256" key="2">
    <source>
        <dbReference type="ARBA" id="ARBA00022475"/>
    </source>
</evidence>
<evidence type="ECO:0000256" key="3">
    <source>
        <dbReference type="ARBA" id="ARBA00022692"/>
    </source>
</evidence>
<evidence type="ECO:0000256" key="7">
    <source>
        <dbReference type="SAM" id="Phobius"/>
    </source>
</evidence>
<dbReference type="InterPro" id="IPR010432">
    <property type="entry name" value="RDD"/>
</dbReference>
<feature type="transmembrane region" description="Helical" evidence="7">
    <location>
        <begin position="123"/>
        <end position="148"/>
    </location>
</feature>
<comment type="subcellular location">
    <subcellularLocation>
        <location evidence="1">Cell membrane</location>
        <topology evidence="1">Multi-pass membrane protein</topology>
    </subcellularLocation>
</comment>
<keyword evidence="5 7" id="KW-0472">Membrane</keyword>
<evidence type="ECO:0000259" key="8">
    <source>
        <dbReference type="Pfam" id="PF06271"/>
    </source>
</evidence>
<dbReference type="RefSeq" id="WP_354602266.1">
    <property type="nucleotide sequence ID" value="NZ_JBEWZI010000022.1"/>
</dbReference>
<feature type="compositionally biased region" description="Polar residues" evidence="6">
    <location>
        <begin position="13"/>
        <end position="24"/>
    </location>
</feature>
<feature type="domain" description="RDD" evidence="8">
    <location>
        <begin position="26"/>
        <end position="161"/>
    </location>
</feature>
<keyword evidence="4 7" id="KW-1133">Transmembrane helix</keyword>
<proteinExistence type="predicted"/>
<sequence>MSNENPYLPPQAELSSENSHNDSQLAGRGQRLGAAIIDGIIGAAMAVPIILLLGTWNYIKAGSQPPLSLVFFGGVLGFAAFLLVHGHFLNTYGQTVGKRLIGIRIVNLAGELPGLQKLIVARYLPITAVSMIPFVGSILNFVDVLFIFRADRRCVHDLIAGTRVEIC</sequence>
<reference evidence="9 10" key="1">
    <citation type="submission" date="2024-07" db="EMBL/GenBank/DDBJ databases">
        <title>Uliginosibacterium flavum JJ3220;KACC:17644.</title>
        <authorList>
            <person name="Kim M.K."/>
        </authorList>
    </citation>
    <scope>NUCLEOTIDE SEQUENCE [LARGE SCALE GENOMIC DNA]</scope>
    <source>
        <strain evidence="9 10">KACC:17644</strain>
    </source>
</reference>
<name>A0ABV2TPG3_9RHOO</name>
<dbReference type="InterPro" id="IPR051791">
    <property type="entry name" value="Pra-immunoreactive"/>
</dbReference>
<comment type="caution">
    <text evidence="9">The sequence shown here is derived from an EMBL/GenBank/DDBJ whole genome shotgun (WGS) entry which is preliminary data.</text>
</comment>
<evidence type="ECO:0000256" key="5">
    <source>
        <dbReference type="ARBA" id="ARBA00023136"/>
    </source>
</evidence>
<protein>
    <submittedName>
        <fullName evidence="9">RDD family protein</fullName>
    </submittedName>
</protein>
<evidence type="ECO:0000256" key="6">
    <source>
        <dbReference type="SAM" id="MobiDB-lite"/>
    </source>
</evidence>
<keyword evidence="3 7" id="KW-0812">Transmembrane</keyword>
<evidence type="ECO:0000313" key="10">
    <source>
        <dbReference type="Proteomes" id="UP001549691"/>
    </source>
</evidence>
<feature type="transmembrane region" description="Helical" evidence="7">
    <location>
        <begin position="67"/>
        <end position="88"/>
    </location>
</feature>
<dbReference type="PANTHER" id="PTHR36115:SF6">
    <property type="entry name" value="PROLINE-RICH ANTIGEN HOMOLOG"/>
    <property type="match status" value="1"/>
</dbReference>
<evidence type="ECO:0000256" key="1">
    <source>
        <dbReference type="ARBA" id="ARBA00004651"/>
    </source>
</evidence>
<feature type="region of interest" description="Disordered" evidence="6">
    <location>
        <begin position="1"/>
        <end position="25"/>
    </location>
</feature>
<gene>
    <name evidence="9" type="ORF">ABXR19_16580</name>
</gene>
<dbReference type="EMBL" id="JBEWZI010000022">
    <property type="protein sequence ID" value="MET7015809.1"/>
    <property type="molecule type" value="Genomic_DNA"/>
</dbReference>
<dbReference type="Proteomes" id="UP001549691">
    <property type="component" value="Unassembled WGS sequence"/>
</dbReference>
<keyword evidence="10" id="KW-1185">Reference proteome</keyword>
<evidence type="ECO:0000256" key="4">
    <source>
        <dbReference type="ARBA" id="ARBA00022989"/>
    </source>
</evidence>